<dbReference type="InterPro" id="IPR011990">
    <property type="entry name" value="TPR-like_helical_dom_sf"/>
</dbReference>
<evidence type="ECO:0000313" key="3">
    <source>
        <dbReference type="Proteomes" id="UP000244168"/>
    </source>
</evidence>
<comment type="caution">
    <text evidence="2">The sequence shown here is derived from an EMBL/GenBank/DDBJ whole genome shotgun (WGS) entry which is preliminary data.</text>
</comment>
<name>A0A2T5JB81_9SPHI</name>
<proteinExistence type="predicted"/>
<evidence type="ECO:0000256" key="1">
    <source>
        <dbReference type="SAM" id="SignalP"/>
    </source>
</evidence>
<keyword evidence="3" id="KW-1185">Reference proteome</keyword>
<feature type="chain" id="PRO_5015462596" evidence="1">
    <location>
        <begin position="28"/>
        <end position="590"/>
    </location>
</feature>
<gene>
    <name evidence="2" type="ORF">C8P68_103291</name>
</gene>
<feature type="signal peptide" evidence="1">
    <location>
        <begin position="1"/>
        <end position="27"/>
    </location>
</feature>
<dbReference type="OrthoDB" id="1035036at2"/>
<dbReference type="AlphaFoldDB" id="A0A2T5JB81"/>
<sequence length="590" mass="66658">MKRNYIKSVYKIALACCVIATCSCKKALDLKPKDQVDVTNAYQNVYDANAAVIGIYGQLLGIADRYIVLNELRADLMSPTANADQYLRQLNEHSETADNPWVDPKPWYKIILNINDAMYHFDDMYKTGKLKTTDYQERYSDLGSLRCWLYLQLGMHYGSIPYVTDPLASIDDLKDQSKYPKMAFSDILKKLAAFMNDPIRSLETYSAADPITGATNSALNTTIDGNSTSLFFALKYAIKGDVNLWAGNYKDASTAYKYLMEYGAQRGPYGDGAAQKYWYYKVCSDVFNISYTNNTDALFVDGTTAGYREIFANATGTNVGNEHLWRMPFSTTFGPQNPFINLFSNQGGSYLLTVSKALVNNWNSQMQNNGFPYDARSRVAVRTINGQPVIMKQLYFYLNGTTFLPNSLLSKQGYWLIYRTSMLQQHFAESALQDGQNKIAYSLLNVGIRSMYNPYAPSVPPSSYDVTNTEQTFLPAPYDFDARSGGPQGYHKDWYREVGTRSRANLVRLDTTIISRPLDLENEIVNDSGRELCFEGVRWGDLVRVALRRNDPSFLANKIGDKLVAEGNPNAEAVRKKLMTVSNWYLPFKL</sequence>
<reference evidence="2 3" key="1">
    <citation type="submission" date="2018-04" db="EMBL/GenBank/DDBJ databases">
        <title>Genomic Encyclopedia of Archaeal and Bacterial Type Strains, Phase II (KMG-II): from individual species to whole genera.</title>
        <authorList>
            <person name="Goeker M."/>
        </authorList>
    </citation>
    <scope>NUCLEOTIDE SEQUENCE [LARGE SCALE GENOMIC DNA]</scope>
    <source>
        <strain evidence="2 3">DSM 26809</strain>
    </source>
</reference>
<dbReference type="Proteomes" id="UP000244168">
    <property type="component" value="Unassembled WGS sequence"/>
</dbReference>
<dbReference type="SUPFAM" id="SSF48452">
    <property type="entry name" value="TPR-like"/>
    <property type="match status" value="1"/>
</dbReference>
<organism evidence="2 3">
    <name type="scientific">Mucilaginibacter yixingensis</name>
    <dbReference type="NCBI Taxonomy" id="1295612"/>
    <lineage>
        <taxon>Bacteria</taxon>
        <taxon>Pseudomonadati</taxon>
        <taxon>Bacteroidota</taxon>
        <taxon>Sphingobacteriia</taxon>
        <taxon>Sphingobacteriales</taxon>
        <taxon>Sphingobacteriaceae</taxon>
        <taxon>Mucilaginibacter</taxon>
    </lineage>
</organism>
<accession>A0A2T5JB81</accession>
<evidence type="ECO:0000313" key="2">
    <source>
        <dbReference type="EMBL" id="PTQ98131.1"/>
    </source>
</evidence>
<protein>
    <submittedName>
        <fullName evidence="2">SusD-like starch-binding protein associating with outer membrane</fullName>
    </submittedName>
</protein>
<keyword evidence="1" id="KW-0732">Signal</keyword>
<dbReference type="PROSITE" id="PS51257">
    <property type="entry name" value="PROKAR_LIPOPROTEIN"/>
    <property type="match status" value="1"/>
</dbReference>
<dbReference type="EMBL" id="QAOQ01000003">
    <property type="protein sequence ID" value="PTQ98131.1"/>
    <property type="molecule type" value="Genomic_DNA"/>
</dbReference>
<dbReference type="Gene3D" id="1.25.40.390">
    <property type="match status" value="1"/>
</dbReference>
<dbReference type="RefSeq" id="WP_107828314.1">
    <property type="nucleotide sequence ID" value="NZ_CP160205.1"/>
</dbReference>